<name>A0ABU6MIZ7_9BACI</name>
<feature type="transmembrane region" description="Helical" evidence="8">
    <location>
        <begin position="157"/>
        <end position="176"/>
    </location>
</feature>
<comment type="caution">
    <text evidence="9">The sequence shown here is derived from an EMBL/GenBank/DDBJ whole genome shotgun (WGS) entry which is preliminary data.</text>
</comment>
<keyword evidence="3 7" id="KW-0813">Transport</keyword>
<feature type="transmembrane region" description="Helical" evidence="8">
    <location>
        <begin position="315"/>
        <end position="333"/>
    </location>
</feature>
<keyword evidence="10" id="KW-1185">Reference proteome</keyword>
<feature type="transmembrane region" description="Helical" evidence="8">
    <location>
        <begin position="345"/>
        <end position="366"/>
    </location>
</feature>
<dbReference type="InterPro" id="IPR026030">
    <property type="entry name" value="Pur-cyt_permease_Fcy2/21/22"/>
</dbReference>
<dbReference type="PANTHER" id="PTHR31806:SF1">
    <property type="entry name" value="PURINE-CYTOSINE PERMEASE FCY2-RELATED"/>
    <property type="match status" value="1"/>
</dbReference>
<feature type="transmembrane region" description="Helical" evidence="8">
    <location>
        <begin position="20"/>
        <end position="44"/>
    </location>
</feature>
<comment type="subcellular location">
    <subcellularLocation>
        <location evidence="1">Membrane</location>
        <topology evidence="1">Multi-pass membrane protein</topology>
    </subcellularLocation>
</comment>
<dbReference type="Proteomes" id="UP001341444">
    <property type="component" value="Unassembled WGS sequence"/>
</dbReference>
<feature type="transmembrane region" description="Helical" evidence="8">
    <location>
        <begin position="229"/>
        <end position="254"/>
    </location>
</feature>
<proteinExistence type="inferred from homology"/>
<feature type="transmembrane region" description="Helical" evidence="8">
    <location>
        <begin position="131"/>
        <end position="150"/>
    </location>
</feature>
<keyword evidence="4 8" id="KW-0812">Transmembrane</keyword>
<dbReference type="CDD" id="cd11484">
    <property type="entry name" value="SLC-NCS1sbd_CobB-like"/>
    <property type="match status" value="1"/>
</dbReference>
<accession>A0ABU6MIZ7</accession>
<feature type="transmembrane region" description="Helical" evidence="8">
    <location>
        <begin position="188"/>
        <end position="208"/>
    </location>
</feature>
<evidence type="ECO:0000256" key="2">
    <source>
        <dbReference type="ARBA" id="ARBA00008974"/>
    </source>
</evidence>
<dbReference type="PIRSF" id="PIRSF002744">
    <property type="entry name" value="Pur-cyt_permease"/>
    <property type="match status" value="1"/>
</dbReference>
<feature type="transmembrane region" description="Helical" evidence="8">
    <location>
        <begin position="50"/>
        <end position="69"/>
    </location>
</feature>
<evidence type="ECO:0000256" key="7">
    <source>
        <dbReference type="PIRNR" id="PIRNR002744"/>
    </source>
</evidence>
<evidence type="ECO:0000256" key="5">
    <source>
        <dbReference type="ARBA" id="ARBA00022989"/>
    </source>
</evidence>
<evidence type="ECO:0000313" key="9">
    <source>
        <dbReference type="EMBL" id="MED1203040.1"/>
    </source>
</evidence>
<gene>
    <name evidence="9" type="ORF">P4T90_08020</name>
</gene>
<comment type="similarity">
    <text evidence="2 7">Belongs to the purine-cytosine permease (2.A.39) family.</text>
</comment>
<dbReference type="RefSeq" id="WP_066266156.1">
    <property type="nucleotide sequence ID" value="NZ_JARMAB010000009.1"/>
</dbReference>
<evidence type="ECO:0000256" key="1">
    <source>
        <dbReference type="ARBA" id="ARBA00004141"/>
    </source>
</evidence>
<reference evidence="9 10" key="1">
    <citation type="submission" date="2023-03" db="EMBL/GenBank/DDBJ databases">
        <title>Bacillus Genome Sequencing.</title>
        <authorList>
            <person name="Dunlap C."/>
        </authorList>
    </citation>
    <scope>NUCLEOTIDE SEQUENCE [LARGE SCALE GENOMIC DNA]</scope>
    <source>
        <strain evidence="9 10">B-23453</strain>
    </source>
</reference>
<dbReference type="Pfam" id="PF02133">
    <property type="entry name" value="Transp_cyt_pur"/>
    <property type="match status" value="1"/>
</dbReference>
<feature type="transmembrane region" description="Helical" evidence="8">
    <location>
        <begin position="418"/>
        <end position="439"/>
    </location>
</feature>
<feature type="transmembrane region" description="Helical" evidence="8">
    <location>
        <begin position="90"/>
        <end position="111"/>
    </location>
</feature>
<keyword evidence="5 8" id="KW-1133">Transmembrane helix</keyword>
<sequence>MNIEKRTIDFIPEEERHGNVRSLFTIWFSANMQITTLVTGALAIEFGLSPFWGIVAVIAGNLLGAIFMASHSVQGPKLGIPQMIQSRAQFGVVGAVLPLCVVILMYIGFFASSGVLGAQAISSAFSIPVNGGIVLLSIIALVITLFGYDLIHKMEKYFAIIFAVVFVFVTIEALRLPMPAHLWSPGHFTPGTFLLMVSIAATWQLTYAPYVADYSRYLPSNTPSLKTFAYTYAGTAIGTIWMMTLGIILTALIPKFLSNSSLGLANLIGLHFSVIMYLVIVLGVLAVNVLNLYGAFMSITTTLEAFTKLKATTKVRFWLVLTAAIIGTVLSIWGNGNFLNNFENFILLLSYFMVPWTAINLIDYYLLRQGEYSVWDVFNPNGQYGTFNWIAIFAYLVSVVLEIPFVNTTIYVGPVSKALGGTDIAWITGLVIPLILYYYPMKKRVKADLPIQEVVRKEVR</sequence>
<dbReference type="PANTHER" id="PTHR31806">
    <property type="entry name" value="PURINE-CYTOSINE PERMEASE FCY2-RELATED"/>
    <property type="match status" value="1"/>
</dbReference>
<feature type="transmembrane region" description="Helical" evidence="8">
    <location>
        <begin position="387"/>
        <end position="406"/>
    </location>
</feature>
<evidence type="ECO:0000256" key="8">
    <source>
        <dbReference type="SAM" id="Phobius"/>
    </source>
</evidence>
<organism evidence="9 10">
    <name type="scientific">Heyndrickxia acidicola</name>
    <dbReference type="NCBI Taxonomy" id="209389"/>
    <lineage>
        <taxon>Bacteria</taxon>
        <taxon>Bacillati</taxon>
        <taxon>Bacillota</taxon>
        <taxon>Bacilli</taxon>
        <taxon>Bacillales</taxon>
        <taxon>Bacillaceae</taxon>
        <taxon>Heyndrickxia</taxon>
    </lineage>
</organism>
<feature type="transmembrane region" description="Helical" evidence="8">
    <location>
        <begin position="274"/>
        <end position="294"/>
    </location>
</feature>
<dbReference type="EMBL" id="JARMAB010000009">
    <property type="protein sequence ID" value="MED1203040.1"/>
    <property type="molecule type" value="Genomic_DNA"/>
</dbReference>
<evidence type="ECO:0000256" key="6">
    <source>
        <dbReference type="ARBA" id="ARBA00023136"/>
    </source>
</evidence>
<dbReference type="Gene3D" id="1.10.4160.10">
    <property type="entry name" value="Hydantoin permease"/>
    <property type="match status" value="1"/>
</dbReference>
<evidence type="ECO:0000256" key="4">
    <source>
        <dbReference type="ARBA" id="ARBA00022692"/>
    </source>
</evidence>
<evidence type="ECO:0000313" key="10">
    <source>
        <dbReference type="Proteomes" id="UP001341444"/>
    </source>
</evidence>
<protein>
    <submittedName>
        <fullName evidence="9">Cytosine permease</fullName>
    </submittedName>
</protein>
<evidence type="ECO:0000256" key="3">
    <source>
        <dbReference type="ARBA" id="ARBA00022448"/>
    </source>
</evidence>
<dbReference type="InterPro" id="IPR001248">
    <property type="entry name" value="Pur-cyt_permease"/>
</dbReference>
<keyword evidence="6 7" id="KW-0472">Membrane</keyword>